<dbReference type="SUPFAM" id="SSF55174">
    <property type="entry name" value="Alpha-L RNA-binding motif"/>
    <property type="match status" value="1"/>
</dbReference>
<accession>A0A4R5N8M4</accession>
<dbReference type="AlphaFoldDB" id="A0A4R5N8M4"/>
<evidence type="ECO:0000313" key="8">
    <source>
        <dbReference type="Proteomes" id="UP000295681"/>
    </source>
</evidence>
<dbReference type="PANTHER" id="PTHR47683:SF2">
    <property type="entry name" value="RNA-BINDING S4 DOMAIN-CONTAINING PROTEIN"/>
    <property type="match status" value="1"/>
</dbReference>
<gene>
    <name evidence="7" type="ORF">C5L23_000588</name>
</gene>
<dbReference type="PANTHER" id="PTHR47683">
    <property type="entry name" value="PSEUDOURIDINE SYNTHASE FAMILY PROTEIN-RELATED"/>
    <property type="match status" value="1"/>
</dbReference>
<proteinExistence type="inferred from homology"/>
<dbReference type="RefSeq" id="WP_010008406.1">
    <property type="nucleotide sequence ID" value="NZ_JAGYGP010000001.1"/>
</dbReference>
<dbReference type="InterPro" id="IPR002942">
    <property type="entry name" value="S4_RNA-bd"/>
</dbReference>
<dbReference type="PROSITE" id="PS01149">
    <property type="entry name" value="PSI_RSU"/>
    <property type="match status" value="1"/>
</dbReference>
<dbReference type="Gene3D" id="3.30.70.1560">
    <property type="entry name" value="Alpha-L RNA-binding motif"/>
    <property type="match status" value="1"/>
</dbReference>
<evidence type="ECO:0000256" key="2">
    <source>
        <dbReference type="ARBA" id="ARBA00022884"/>
    </source>
</evidence>
<dbReference type="CDD" id="cd02870">
    <property type="entry name" value="PseudoU_synth_RsuA_like"/>
    <property type="match status" value="1"/>
</dbReference>
<dbReference type="Pfam" id="PF00849">
    <property type="entry name" value="PseudoU_synth_2"/>
    <property type="match status" value="1"/>
</dbReference>
<dbReference type="SUPFAM" id="SSF55120">
    <property type="entry name" value="Pseudouridine synthase"/>
    <property type="match status" value="1"/>
</dbReference>
<dbReference type="InterPro" id="IPR036986">
    <property type="entry name" value="S4_RNA-bd_sf"/>
</dbReference>
<keyword evidence="8" id="KW-1185">Reference proteome</keyword>
<dbReference type="GO" id="GO:0000455">
    <property type="term" value="P:enzyme-directed rRNA pseudouridine synthesis"/>
    <property type="evidence" value="ECO:0007669"/>
    <property type="project" value="UniProtKB-ARBA"/>
</dbReference>
<dbReference type="InterPro" id="IPR050343">
    <property type="entry name" value="RsuA_PseudoU_synthase"/>
</dbReference>
<dbReference type="SMART" id="SM00363">
    <property type="entry name" value="S4"/>
    <property type="match status" value="1"/>
</dbReference>
<dbReference type="Pfam" id="PF01479">
    <property type="entry name" value="S4"/>
    <property type="match status" value="1"/>
</dbReference>
<dbReference type="InterPro" id="IPR000748">
    <property type="entry name" value="PsdUridine_synth_RsuA/RluB/E/F"/>
</dbReference>
<evidence type="ECO:0000259" key="6">
    <source>
        <dbReference type="SMART" id="SM00363"/>
    </source>
</evidence>
<evidence type="ECO:0000313" key="7">
    <source>
        <dbReference type="EMBL" id="TDG68282.1"/>
    </source>
</evidence>
<sequence>MSEIQNEERLQKVIAQAGLASRRGAEALIVEGRVSVNGQQVKELGTKVRRSDTVAVDGVPIEGRERLVYYLLNKPRGVVTTTQDEKGRATVLDILDDVSQRVYPVGRLDYDTTGALLLTNDGTIANELMHPKSKVDKVYIAKVKGMATENDLLPLKKGVMIEGHKTQPARVSVESVDKTKKTSMVKLIIHEGKNHQVKNMLAKVGFPVEKLKREQYAFLDLVGLQPGEYRKLTNAEVSRLKAKDYKNYRRKH</sequence>
<organism evidence="7 8">
    <name type="scientific">Leuconostoc fallax</name>
    <dbReference type="NCBI Taxonomy" id="1251"/>
    <lineage>
        <taxon>Bacteria</taxon>
        <taxon>Bacillati</taxon>
        <taxon>Bacillota</taxon>
        <taxon>Bacilli</taxon>
        <taxon>Lactobacillales</taxon>
        <taxon>Lactobacillaceae</taxon>
        <taxon>Leuconostoc</taxon>
    </lineage>
</organism>
<dbReference type="InterPro" id="IPR018496">
    <property type="entry name" value="PsdUridine_synth_RsuA/RluB_CS"/>
</dbReference>
<comment type="similarity">
    <text evidence="1 5">Belongs to the pseudouridine synthase RsuA family.</text>
</comment>
<dbReference type="InterPro" id="IPR006145">
    <property type="entry name" value="PsdUridine_synth_RsuA/RluA"/>
</dbReference>
<dbReference type="InterPro" id="IPR042092">
    <property type="entry name" value="PsdUridine_s_RsuA/RluB/E/F_cat"/>
</dbReference>
<evidence type="ECO:0000256" key="4">
    <source>
        <dbReference type="PROSITE-ProRule" id="PRU00182"/>
    </source>
</evidence>
<comment type="caution">
    <text evidence="7">The sequence shown here is derived from an EMBL/GenBank/DDBJ whole genome shotgun (WGS) entry which is preliminary data.</text>
</comment>
<dbReference type="GO" id="GO:0005829">
    <property type="term" value="C:cytosol"/>
    <property type="evidence" value="ECO:0007669"/>
    <property type="project" value="UniProtKB-ARBA"/>
</dbReference>
<keyword evidence="3 5" id="KW-0413">Isomerase</keyword>
<protein>
    <recommendedName>
        <fullName evidence="5">Pseudouridine synthase</fullName>
        <ecNumber evidence="5">5.4.99.-</ecNumber>
    </recommendedName>
</protein>
<dbReference type="FunFam" id="3.10.290.10:FF:000003">
    <property type="entry name" value="Pseudouridine synthase"/>
    <property type="match status" value="1"/>
</dbReference>
<evidence type="ECO:0000256" key="1">
    <source>
        <dbReference type="ARBA" id="ARBA00008348"/>
    </source>
</evidence>
<dbReference type="EC" id="5.4.99.-" evidence="5"/>
<name>A0A4R5N8M4_9LACO</name>
<dbReference type="GO" id="GO:0003723">
    <property type="term" value="F:RNA binding"/>
    <property type="evidence" value="ECO:0007669"/>
    <property type="project" value="UniProtKB-KW"/>
</dbReference>
<dbReference type="InterPro" id="IPR020103">
    <property type="entry name" value="PsdUridine_synth_cat_dom_sf"/>
</dbReference>
<feature type="domain" description="RNA-binding S4" evidence="6">
    <location>
        <begin position="8"/>
        <end position="72"/>
    </location>
</feature>
<dbReference type="FunFam" id="3.30.70.1560:FF:000001">
    <property type="entry name" value="Pseudouridine synthase"/>
    <property type="match status" value="1"/>
</dbReference>
<dbReference type="NCBIfam" id="TIGR00093">
    <property type="entry name" value="pseudouridine synthase"/>
    <property type="match status" value="1"/>
</dbReference>
<dbReference type="EMBL" id="PUFI01000014">
    <property type="protein sequence ID" value="TDG68282.1"/>
    <property type="molecule type" value="Genomic_DNA"/>
</dbReference>
<evidence type="ECO:0000256" key="3">
    <source>
        <dbReference type="ARBA" id="ARBA00023235"/>
    </source>
</evidence>
<dbReference type="Gene3D" id="3.10.290.10">
    <property type="entry name" value="RNA-binding S4 domain"/>
    <property type="match status" value="1"/>
</dbReference>
<dbReference type="Gene3D" id="3.30.70.580">
    <property type="entry name" value="Pseudouridine synthase I, catalytic domain, N-terminal subdomain"/>
    <property type="match status" value="1"/>
</dbReference>
<evidence type="ECO:0000256" key="5">
    <source>
        <dbReference type="RuleBase" id="RU003887"/>
    </source>
</evidence>
<keyword evidence="2 4" id="KW-0694">RNA-binding</keyword>
<dbReference type="CDD" id="cd00165">
    <property type="entry name" value="S4"/>
    <property type="match status" value="1"/>
</dbReference>
<dbReference type="GO" id="GO:0120159">
    <property type="term" value="F:rRNA pseudouridine synthase activity"/>
    <property type="evidence" value="ECO:0007669"/>
    <property type="project" value="UniProtKB-ARBA"/>
</dbReference>
<dbReference type="STRING" id="907931.GCA_000165675_00442"/>
<reference evidence="7 8" key="1">
    <citation type="journal article" date="2019" name="Appl. Microbiol. Biotechnol.">
        <title>Uncovering carbohydrate metabolism through a genotype-phenotype association study of 56 lactic acid bacteria genomes.</title>
        <authorList>
            <person name="Buron-Moles G."/>
            <person name="Chailyan A."/>
            <person name="Dolejs I."/>
            <person name="Forster J."/>
            <person name="Miks M.H."/>
        </authorList>
    </citation>
    <scope>NUCLEOTIDE SEQUENCE [LARGE SCALE GENOMIC DNA]</scope>
    <source>
        <strain evidence="7 8">ATCC 700006</strain>
    </source>
</reference>
<dbReference type="InterPro" id="IPR020094">
    <property type="entry name" value="TruA/RsuA/RluB/E/F_N"/>
</dbReference>
<dbReference type="Proteomes" id="UP000295681">
    <property type="component" value="Unassembled WGS sequence"/>
</dbReference>
<dbReference type="PROSITE" id="PS50889">
    <property type="entry name" value="S4"/>
    <property type="match status" value="1"/>
</dbReference>